<protein>
    <submittedName>
        <fullName evidence="1">Uncharacterized protein</fullName>
    </submittedName>
</protein>
<gene>
    <name evidence="1" type="ORF">EVAR_21325_1</name>
</gene>
<sequence>MDAPLDGLNRKPRASYQKDWHDVVNSFSTMSSRSSIDDFCKNKLPLQRGAEIVAPDGRARSEYIIYKCDVRGGNEAQTVESWRPLCLIKFTQKT</sequence>
<dbReference type="EMBL" id="BGZK01002067">
    <property type="protein sequence ID" value="GBP90217.1"/>
    <property type="molecule type" value="Genomic_DNA"/>
</dbReference>
<accession>A0A4C1ZUF0</accession>
<proteinExistence type="predicted"/>
<comment type="caution">
    <text evidence="1">The sequence shown here is derived from an EMBL/GenBank/DDBJ whole genome shotgun (WGS) entry which is preliminary data.</text>
</comment>
<organism evidence="1 2">
    <name type="scientific">Eumeta variegata</name>
    <name type="common">Bagworm moth</name>
    <name type="synonym">Eumeta japonica</name>
    <dbReference type="NCBI Taxonomy" id="151549"/>
    <lineage>
        <taxon>Eukaryota</taxon>
        <taxon>Metazoa</taxon>
        <taxon>Ecdysozoa</taxon>
        <taxon>Arthropoda</taxon>
        <taxon>Hexapoda</taxon>
        <taxon>Insecta</taxon>
        <taxon>Pterygota</taxon>
        <taxon>Neoptera</taxon>
        <taxon>Endopterygota</taxon>
        <taxon>Lepidoptera</taxon>
        <taxon>Glossata</taxon>
        <taxon>Ditrysia</taxon>
        <taxon>Tineoidea</taxon>
        <taxon>Psychidae</taxon>
        <taxon>Oiketicinae</taxon>
        <taxon>Eumeta</taxon>
    </lineage>
</organism>
<keyword evidence="2" id="KW-1185">Reference proteome</keyword>
<evidence type="ECO:0000313" key="1">
    <source>
        <dbReference type="EMBL" id="GBP90217.1"/>
    </source>
</evidence>
<name>A0A4C1ZUF0_EUMVA</name>
<reference evidence="1 2" key="1">
    <citation type="journal article" date="2019" name="Commun. Biol.">
        <title>The bagworm genome reveals a unique fibroin gene that provides high tensile strength.</title>
        <authorList>
            <person name="Kono N."/>
            <person name="Nakamura H."/>
            <person name="Ohtoshi R."/>
            <person name="Tomita M."/>
            <person name="Numata K."/>
            <person name="Arakawa K."/>
        </authorList>
    </citation>
    <scope>NUCLEOTIDE SEQUENCE [LARGE SCALE GENOMIC DNA]</scope>
</reference>
<dbReference type="AlphaFoldDB" id="A0A4C1ZUF0"/>
<evidence type="ECO:0000313" key="2">
    <source>
        <dbReference type="Proteomes" id="UP000299102"/>
    </source>
</evidence>
<dbReference type="Proteomes" id="UP000299102">
    <property type="component" value="Unassembled WGS sequence"/>
</dbReference>